<dbReference type="EMBL" id="JBIACK010000002">
    <property type="protein sequence ID" value="MFE8700199.1"/>
    <property type="molecule type" value="Genomic_DNA"/>
</dbReference>
<name>A0ABW6K7L8_9BACI</name>
<accession>A0ABW6K7L8</accession>
<protein>
    <submittedName>
        <fullName evidence="1">YheC/YheD family protein</fullName>
    </submittedName>
</protein>
<dbReference type="Gene3D" id="3.30.1490.20">
    <property type="entry name" value="ATP-grasp fold, A domain"/>
    <property type="match status" value="1"/>
</dbReference>
<dbReference type="InterPro" id="IPR013815">
    <property type="entry name" value="ATP_grasp_subdomain_1"/>
</dbReference>
<gene>
    <name evidence="1" type="ORF">ACFYKX_06230</name>
</gene>
<dbReference type="Gene3D" id="3.30.470.20">
    <property type="entry name" value="ATP-grasp fold, B domain"/>
    <property type="match status" value="1"/>
</dbReference>
<evidence type="ECO:0000313" key="2">
    <source>
        <dbReference type="Proteomes" id="UP001601059"/>
    </source>
</evidence>
<evidence type="ECO:0000313" key="1">
    <source>
        <dbReference type="EMBL" id="MFE8700199.1"/>
    </source>
</evidence>
<proteinExistence type="predicted"/>
<organism evidence="1 2">
    <name type="scientific">Cytobacillus spartinae</name>
    <dbReference type="NCBI Taxonomy" id="3299023"/>
    <lineage>
        <taxon>Bacteria</taxon>
        <taxon>Bacillati</taxon>
        <taxon>Bacillota</taxon>
        <taxon>Bacilli</taxon>
        <taxon>Bacillales</taxon>
        <taxon>Bacillaceae</taxon>
        <taxon>Cytobacillus</taxon>
    </lineage>
</organism>
<comment type="caution">
    <text evidence="1">The sequence shown here is derived from an EMBL/GenBank/DDBJ whole genome shotgun (WGS) entry which is preliminary data.</text>
</comment>
<dbReference type="RefSeq" id="WP_389359167.1">
    <property type="nucleotide sequence ID" value="NZ_JBIACK010000002.1"/>
</dbReference>
<dbReference type="SUPFAM" id="SSF56059">
    <property type="entry name" value="Glutathione synthetase ATP-binding domain-like"/>
    <property type="match status" value="1"/>
</dbReference>
<keyword evidence="2" id="KW-1185">Reference proteome</keyword>
<dbReference type="Proteomes" id="UP001601059">
    <property type="component" value="Unassembled WGS sequence"/>
</dbReference>
<reference evidence="1 2" key="1">
    <citation type="submission" date="2024-08" db="EMBL/GenBank/DDBJ databases">
        <title>Two novel Cytobacillus novel species.</title>
        <authorList>
            <person name="Liu G."/>
        </authorList>
    </citation>
    <scope>NUCLEOTIDE SEQUENCE [LARGE SCALE GENOMIC DNA]</scope>
    <source>
        <strain evidence="1 2">FJAT-54145</strain>
    </source>
</reference>
<dbReference type="InterPro" id="IPR026838">
    <property type="entry name" value="YheC/D"/>
</dbReference>
<sequence>MKLLYDLEQRIWVLPKGERPSYSFGKNRMELPFLQDSSINTLSFDLKCDKSGNIGPLVGIMTGRKKNDHVAGNGILFKRIQSEIILNGGISFVFTPEDITNERVNGFMFVPDKDQWIRVECPLPHLIYNRIPFRRVENTKAFQEVIKICKKRGISHFNPSFLNKYTLYTLFKSHPSLQEFFPETIMTNDPKEFQAFLEKHSSLYMKPIKSAKGKGICRLTLQNNGTIVMNSTEKQTSYDNADHFWESCSHSIDWNRYLWQEAIPPALYNGQRFDFRILAHYTDLGYSVTGVGIRQSEGQDVTTHIPRGGKVIPYEELRNQQHDLFIKKIVEECGDYLTKELGFFGEFSIDAGISENGNYVIYEINSKPMSFDEEDIEELRVKKLCELFFHLSKFELR</sequence>
<dbReference type="Pfam" id="PF14398">
    <property type="entry name" value="ATPgrasp_YheCD"/>
    <property type="match status" value="1"/>
</dbReference>